<evidence type="ECO:0000313" key="3">
    <source>
        <dbReference type="Proteomes" id="UP001259572"/>
    </source>
</evidence>
<dbReference type="EMBL" id="JAVUPU010000003">
    <property type="protein sequence ID" value="MDT9598963.1"/>
    <property type="molecule type" value="Genomic_DNA"/>
</dbReference>
<keyword evidence="3" id="KW-1185">Reference proteome</keyword>
<dbReference type="Proteomes" id="UP001259572">
    <property type="component" value="Unassembled WGS sequence"/>
</dbReference>
<gene>
    <name evidence="2" type="ORF">RQX22_08375</name>
</gene>
<reference evidence="2 3" key="1">
    <citation type="submission" date="2023-05" db="EMBL/GenBank/DDBJ databases">
        <authorList>
            <person name="Guo Y."/>
        </authorList>
    </citation>
    <scope>NUCLEOTIDE SEQUENCE [LARGE SCALE GENOMIC DNA]</scope>
    <source>
        <strain evidence="2 3">GR2756</strain>
    </source>
</reference>
<dbReference type="RefSeq" id="WP_315725465.1">
    <property type="nucleotide sequence ID" value="NZ_JAVUPU010000003.1"/>
</dbReference>
<sequence length="60" mass="6416">MDPKRPFRPTGRNSLLLLLLLLLVVAVAIIWGQLQTQTGQPKPAATANPPVAPESSSPED</sequence>
<feature type="region of interest" description="Disordered" evidence="1">
    <location>
        <begin position="37"/>
        <end position="60"/>
    </location>
</feature>
<comment type="caution">
    <text evidence="2">The sequence shown here is derived from an EMBL/GenBank/DDBJ whole genome shotgun (WGS) entry which is preliminary data.</text>
</comment>
<evidence type="ECO:0000313" key="2">
    <source>
        <dbReference type="EMBL" id="MDT9598963.1"/>
    </source>
</evidence>
<name>A0ABU3Q7L1_9SPHN</name>
<proteinExistence type="predicted"/>
<organism evidence="2 3">
    <name type="scientific">Sphingosinicella rhizophila</name>
    <dbReference type="NCBI Taxonomy" id="3050082"/>
    <lineage>
        <taxon>Bacteria</taxon>
        <taxon>Pseudomonadati</taxon>
        <taxon>Pseudomonadota</taxon>
        <taxon>Alphaproteobacteria</taxon>
        <taxon>Sphingomonadales</taxon>
        <taxon>Sphingosinicellaceae</taxon>
        <taxon>Sphingosinicella</taxon>
    </lineage>
</organism>
<evidence type="ECO:0000256" key="1">
    <source>
        <dbReference type="SAM" id="MobiDB-lite"/>
    </source>
</evidence>
<accession>A0ABU3Q7L1</accession>
<protein>
    <submittedName>
        <fullName evidence="2">Uncharacterized protein</fullName>
    </submittedName>
</protein>